<evidence type="ECO:0000256" key="6">
    <source>
        <dbReference type="ARBA" id="ARBA00023136"/>
    </source>
</evidence>
<dbReference type="NCBIfam" id="TIGR04056">
    <property type="entry name" value="OMP_RagA_SusC"/>
    <property type="match status" value="1"/>
</dbReference>
<accession>A0A1M7PYQ6</accession>
<dbReference type="Gene3D" id="3.55.50.30">
    <property type="match status" value="1"/>
</dbReference>
<dbReference type="SUPFAM" id="SSF56935">
    <property type="entry name" value="Porins"/>
    <property type="match status" value="1"/>
</dbReference>
<evidence type="ECO:0000256" key="5">
    <source>
        <dbReference type="ARBA" id="ARBA00022729"/>
    </source>
</evidence>
<proteinExistence type="inferred from homology"/>
<evidence type="ECO:0000256" key="1">
    <source>
        <dbReference type="ARBA" id="ARBA00004571"/>
    </source>
</evidence>
<sequence>MKIQVHHTALFIKIMRISLVQLIILLIVTGVSFAGPSSAQNVLKINLSLEIDERPIKEVLKQIEEIADVKFAYSVGLVNPKETISLKIKNEELGLVLDKMFRSKGIEYFVLGKQIILNQSSNDEIKNRISSIKLVQMIISGTVTTRDGESLPGVTVLVKGTTNGTVTDINGEYRLEVPGSSGVILVFSSIGFRDKEISVSETSTIDIVLEEDVQSLNEVVVTALGVEKDPKSITYATQKVSPDEAIKVKDPNFMNSLAGKVAGAVITKGNFGPGSAPRILLRGNKSLTGNSEPLFVLNGVPMVGGTDILSNYNPEDIESIQVLKGASAAALYGSEAANGVILVNTKKGIHGESKVEFSSTYTVENAVDLPRLQTSYGQTNPDFNDSWGERINNGSDGHLKEFFQPGQTMINSISFSNGSDIGQLYMSYSNTNASGILPENDLEQNNFTVRLTSQFFNDKLSVDAAVNYTDQKIYNQNSAGGYSALPGIYSFPVGDDFSKYNKDNFEVWDPVRAMYVQNWPYIRNETFPNQNPYWVQNRNQRDFLRDHTISAITAKLELYSWLDLQGRVTYDKIFDKSEFRNYASTQGTVAGPNGGYGISRSAVRNIYSDLLLIGNKNISNDFNLSGTLGFSNRETTSDGLNLSSTVATSLTFPNYFSVFALNGLFNKSESLRKSMTQAAFGNATLGFRDKVYLDITGRNEWSSTVSQPFFYPSVGVSYILKDASASGGGSSGVLSFAKLSSSYAEVGNSLPFGIANWTPPMSLDNNGNINPRGTLPYFDGSDTLNLSPERTKSYEVGAELRFFNNRLSVNLNYYNATTYDQILQIQAPAGAGASNFWINGGIIRNKGIEGIVNYNTDLGAVRWTTSLNFSHNRNQIRQLSDLLEAERFVLTSFNQSRLVSIFLTRPEDGKYGAFGDMYGRTYQRDDEGNLITNEAGIPLVSPNPDQFIGNANPDFLAGLNNAFSYGNFSLSFLIDSRFGGGVVNRTEVWLDYKGLSERTGLARDNGGVMVNGQLVDAKEFYLNQTGAGATAIASEYFYDATNVRLREFQIGYNLPFTNDFIKQLNLSLIGRNLFFFFKNAPFDPEISVNTSPTSEGIASFSQPQTRSFGASLRAVF</sequence>
<name>A0A1M7PYQ6_9BACT</name>
<dbReference type="PROSITE" id="PS52016">
    <property type="entry name" value="TONB_DEPENDENT_REC_3"/>
    <property type="match status" value="1"/>
</dbReference>
<keyword evidence="3 8" id="KW-1134">Transmembrane beta strand</keyword>
<dbReference type="Gene3D" id="2.60.40.1120">
    <property type="entry name" value="Carboxypeptidase-like, regulatory domain"/>
    <property type="match status" value="1"/>
</dbReference>
<keyword evidence="11" id="KW-1185">Reference proteome</keyword>
<dbReference type="PANTHER" id="PTHR30069:SF29">
    <property type="entry name" value="HEMOGLOBIN AND HEMOGLOBIN-HAPTOGLOBIN-BINDING PROTEIN 1-RELATED"/>
    <property type="match status" value="1"/>
</dbReference>
<keyword evidence="2 8" id="KW-0813">Transport</keyword>
<dbReference type="InterPro" id="IPR008969">
    <property type="entry name" value="CarboxyPept-like_regulatory"/>
</dbReference>
<protein>
    <submittedName>
        <fullName evidence="10">TonB-linked outer membrane protein, SusC/RagA family</fullName>
    </submittedName>
</protein>
<dbReference type="InterPro" id="IPR023996">
    <property type="entry name" value="TonB-dep_OMP_SusC/RagA"/>
</dbReference>
<dbReference type="InterPro" id="IPR036942">
    <property type="entry name" value="Beta-barrel_TonB_sf"/>
</dbReference>
<gene>
    <name evidence="10" type="ORF">SAMN04488057_11217</name>
</gene>
<reference evidence="10 11" key="1">
    <citation type="submission" date="2016-11" db="EMBL/GenBank/DDBJ databases">
        <authorList>
            <person name="Jaros S."/>
            <person name="Januszkiewicz K."/>
            <person name="Wedrychowicz H."/>
        </authorList>
    </citation>
    <scope>NUCLEOTIDE SEQUENCE [LARGE SCALE GENOMIC DNA]</scope>
    <source>
        <strain evidence="10 11">CGMCC 1.6102</strain>
    </source>
</reference>
<dbReference type="Gene3D" id="2.170.130.10">
    <property type="entry name" value="TonB-dependent receptor, plug domain"/>
    <property type="match status" value="1"/>
</dbReference>
<dbReference type="InterPro" id="IPR012910">
    <property type="entry name" value="Plug_dom"/>
</dbReference>
<evidence type="ECO:0000313" key="10">
    <source>
        <dbReference type="EMBL" id="SHN22815.1"/>
    </source>
</evidence>
<dbReference type="OrthoDB" id="9768177at2"/>
<dbReference type="EMBL" id="FRCY01000012">
    <property type="protein sequence ID" value="SHN22815.1"/>
    <property type="molecule type" value="Genomic_DNA"/>
</dbReference>
<evidence type="ECO:0000256" key="4">
    <source>
        <dbReference type="ARBA" id="ARBA00022692"/>
    </source>
</evidence>
<dbReference type="GO" id="GO:0044718">
    <property type="term" value="P:siderophore transmembrane transport"/>
    <property type="evidence" value="ECO:0007669"/>
    <property type="project" value="TreeGrafter"/>
</dbReference>
<dbReference type="Pfam" id="PF13715">
    <property type="entry name" value="CarbopepD_reg_2"/>
    <property type="match status" value="1"/>
</dbReference>
<dbReference type="InterPro" id="IPR039426">
    <property type="entry name" value="TonB-dep_rcpt-like"/>
</dbReference>
<evidence type="ECO:0000313" key="11">
    <source>
        <dbReference type="Proteomes" id="UP000184513"/>
    </source>
</evidence>
<evidence type="ECO:0000256" key="8">
    <source>
        <dbReference type="PROSITE-ProRule" id="PRU01360"/>
    </source>
</evidence>
<evidence type="ECO:0000256" key="3">
    <source>
        <dbReference type="ARBA" id="ARBA00022452"/>
    </source>
</evidence>
<feature type="domain" description="TonB-dependent receptor plug" evidence="9">
    <location>
        <begin position="231"/>
        <end position="340"/>
    </location>
</feature>
<comment type="subcellular location">
    <subcellularLocation>
        <location evidence="1 8">Cell outer membrane</location>
        <topology evidence="1 8">Multi-pass membrane protein</topology>
    </subcellularLocation>
</comment>
<dbReference type="GO" id="GO:0015344">
    <property type="term" value="F:siderophore uptake transmembrane transporter activity"/>
    <property type="evidence" value="ECO:0007669"/>
    <property type="project" value="TreeGrafter"/>
</dbReference>
<dbReference type="SUPFAM" id="SSF49464">
    <property type="entry name" value="Carboxypeptidase regulatory domain-like"/>
    <property type="match status" value="1"/>
</dbReference>
<dbReference type="STRING" id="388280.SAMN04488057_11217"/>
<dbReference type="Proteomes" id="UP000184513">
    <property type="component" value="Unassembled WGS sequence"/>
</dbReference>
<keyword evidence="5" id="KW-0732">Signal</keyword>
<keyword evidence="6 8" id="KW-0472">Membrane</keyword>
<dbReference type="PANTHER" id="PTHR30069">
    <property type="entry name" value="TONB-DEPENDENT OUTER MEMBRANE RECEPTOR"/>
    <property type="match status" value="1"/>
</dbReference>
<dbReference type="Pfam" id="PF07715">
    <property type="entry name" value="Plug"/>
    <property type="match status" value="1"/>
</dbReference>
<keyword evidence="7 8" id="KW-0998">Cell outer membrane</keyword>
<evidence type="ECO:0000256" key="2">
    <source>
        <dbReference type="ARBA" id="ARBA00022448"/>
    </source>
</evidence>
<dbReference type="GO" id="GO:0009279">
    <property type="term" value="C:cell outer membrane"/>
    <property type="evidence" value="ECO:0007669"/>
    <property type="project" value="UniProtKB-SubCell"/>
</dbReference>
<evidence type="ECO:0000256" key="7">
    <source>
        <dbReference type="ARBA" id="ARBA00023237"/>
    </source>
</evidence>
<dbReference type="InterPro" id="IPR023997">
    <property type="entry name" value="TonB-dep_OMP_SusC/RagA_CS"/>
</dbReference>
<comment type="similarity">
    <text evidence="8">Belongs to the TonB-dependent receptor family.</text>
</comment>
<keyword evidence="4 8" id="KW-0812">Transmembrane</keyword>
<dbReference type="NCBIfam" id="TIGR04057">
    <property type="entry name" value="SusC_RagA_signa"/>
    <property type="match status" value="1"/>
</dbReference>
<organism evidence="10 11">
    <name type="scientific">Cyclobacterium lianum</name>
    <dbReference type="NCBI Taxonomy" id="388280"/>
    <lineage>
        <taxon>Bacteria</taxon>
        <taxon>Pseudomonadati</taxon>
        <taxon>Bacteroidota</taxon>
        <taxon>Cytophagia</taxon>
        <taxon>Cytophagales</taxon>
        <taxon>Cyclobacteriaceae</taxon>
        <taxon>Cyclobacterium</taxon>
    </lineage>
</organism>
<dbReference type="AlphaFoldDB" id="A0A1M7PYQ6"/>
<dbReference type="InterPro" id="IPR037066">
    <property type="entry name" value="Plug_dom_sf"/>
</dbReference>
<dbReference type="Gene3D" id="2.40.170.20">
    <property type="entry name" value="TonB-dependent receptor, beta-barrel domain"/>
    <property type="match status" value="1"/>
</dbReference>
<evidence type="ECO:0000259" key="9">
    <source>
        <dbReference type="Pfam" id="PF07715"/>
    </source>
</evidence>